<reference evidence="1" key="2">
    <citation type="journal article" date="2015" name="Fish Shellfish Immunol.">
        <title>Early steps in the European eel (Anguilla anguilla)-Vibrio vulnificus interaction in the gills: Role of the RtxA13 toxin.</title>
        <authorList>
            <person name="Callol A."/>
            <person name="Pajuelo D."/>
            <person name="Ebbesson L."/>
            <person name="Teles M."/>
            <person name="MacKenzie S."/>
            <person name="Amaro C."/>
        </authorList>
    </citation>
    <scope>NUCLEOTIDE SEQUENCE</scope>
</reference>
<name>A0A0E9RUT0_ANGAN</name>
<organism evidence="1">
    <name type="scientific">Anguilla anguilla</name>
    <name type="common">European freshwater eel</name>
    <name type="synonym">Muraena anguilla</name>
    <dbReference type="NCBI Taxonomy" id="7936"/>
    <lineage>
        <taxon>Eukaryota</taxon>
        <taxon>Metazoa</taxon>
        <taxon>Chordata</taxon>
        <taxon>Craniata</taxon>
        <taxon>Vertebrata</taxon>
        <taxon>Euteleostomi</taxon>
        <taxon>Actinopterygii</taxon>
        <taxon>Neopterygii</taxon>
        <taxon>Teleostei</taxon>
        <taxon>Anguilliformes</taxon>
        <taxon>Anguillidae</taxon>
        <taxon>Anguilla</taxon>
    </lineage>
</organism>
<dbReference type="EMBL" id="GBXM01076005">
    <property type="protein sequence ID" value="JAH32572.1"/>
    <property type="molecule type" value="Transcribed_RNA"/>
</dbReference>
<sequence length="25" mass="2934">MLLAILQKCTITYIATFNKYNTKLQ</sequence>
<reference evidence="1" key="1">
    <citation type="submission" date="2014-11" db="EMBL/GenBank/DDBJ databases">
        <authorList>
            <person name="Amaro Gonzalez C."/>
        </authorList>
    </citation>
    <scope>NUCLEOTIDE SEQUENCE</scope>
</reference>
<dbReference type="EMBL" id="GBXM01069616">
    <property type="protein sequence ID" value="JAH38961.1"/>
    <property type="molecule type" value="Transcribed_RNA"/>
</dbReference>
<proteinExistence type="predicted"/>
<evidence type="ECO:0000313" key="1">
    <source>
        <dbReference type="EMBL" id="JAH32572.1"/>
    </source>
</evidence>
<accession>A0A0E9RUT0</accession>
<protein>
    <submittedName>
        <fullName evidence="1">Uncharacterized protein</fullName>
    </submittedName>
</protein>
<dbReference type="AlphaFoldDB" id="A0A0E9RUT0"/>